<dbReference type="Pfam" id="PF16822">
    <property type="entry name" value="ALGX"/>
    <property type="match status" value="1"/>
</dbReference>
<keyword evidence="5" id="KW-0574">Periplasm</keyword>
<evidence type="ECO:0000313" key="8">
    <source>
        <dbReference type="EMBL" id="AQS50894.1"/>
    </source>
</evidence>
<accession>A0A1U9JYS2</accession>
<keyword evidence="6" id="KW-0016">Alginate biosynthesis</keyword>
<comment type="pathway">
    <text evidence="2">Glycan biosynthesis; alginate biosynthesis.</text>
</comment>
<dbReference type="OrthoDB" id="7981249at2"/>
<evidence type="ECO:0000256" key="3">
    <source>
        <dbReference type="ARBA" id="ARBA00022679"/>
    </source>
</evidence>
<dbReference type="UniPathway" id="UPA00286"/>
<evidence type="ECO:0000256" key="5">
    <source>
        <dbReference type="ARBA" id="ARBA00022764"/>
    </source>
</evidence>
<dbReference type="GO" id="GO:0042597">
    <property type="term" value="C:periplasmic space"/>
    <property type="evidence" value="ECO:0007669"/>
    <property type="project" value="UniProtKB-SubCell"/>
</dbReference>
<proteinExistence type="predicted"/>
<name>A0A1U9JYS2_9BURK</name>
<dbReference type="KEGG" id="phn:PAEH1_03675"/>
<evidence type="ECO:0000256" key="2">
    <source>
        <dbReference type="ARBA" id="ARBA00005182"/>
    </source>
</evidence>
<comment type="subcellular location">
    <subcellularLocation>
        <location evidence="1">Periplasm</location>
    </subcellularLocation>
</comment>
<gene>
    <name evidence="8" type="ORF">PAEH1_03675</name>
</gene>
<keyword evidence="3" id="KW-0808">Transferase</keyword>
<dbReference type="AlphaFoldDB" id="A0A1U9JYS2"/>
<evidence type="ECO:0000313" key="9">
    <source>
        <dbReference type="Proteomes" id="UP000189369"/>
    </source>
</evidence>
<protein>
    <recommendedName>
        <fullName evidence="7">AlgX/AlgJ SGNH hydrolase-like domain-containing protein</fullName>
    </recommendedName>
</protein>
<dbReference type="EMBL" id="CP019697">
    <property type="protein sequence ID" value="AQS50894.1"/>
    <property type="molecule type" value="Genomic_DNA"/>
</dbReference>
<dbReference type="GO" id="GO:0016740">
    <property type="term" value="F:transferase activity"/>
    <property type="evidence" value="ECO:0007669"/>
    <property type="project" value="UniProtKB-KW"/>
</dbReference>
<dbReference type="GO" id="GO:0042121">
    <property type="term" value="P:alginic acid biosynthetic process"/>
    <property type="evidence" value="ECO:0007669"/>
    <property type="project" value="UniProtKB-UniPathway"/>
</dbReference>
<dbReference type="Proteomes" id="UP000189369">
    <property type="component" value="Chromosome"/>
</dbReference>
<dbReference type="InterPro" id="IPR031811">
    <property type="entry name" value="ALGX/ALGJ_SGNH-like"/>
</dbReference>
<reference evidence="8 9" key="1">
    <citation type="submission" date="2017-01" db="EMBL/GenBank/DDBJ databases">
        <title>Complete Genome Sequence of Paenalcaligenes hominis, Isolated from a paraplegic Patient with neurogenic bladder.</title>
        <authorList>
            <person name="Mukhopadhyay R."/>
            <person name="Joaquin J."/>
            <person name="Hogue R."/>
            <person name="Kilaru A."/>
            <person name="Jospin G."/>
            <person name="Mars K."/>
            <person name="Eisen J.A."/>
            <person name="Chaturvedi V."/>
        </authorList>
    </citation>
    <scope>NUCLEOTIDE SEQUENCE [LARGE SCALE GENOMIC DNA]</scope>
    <source>
        <strain evidence="8 9">15S00501</strain>
    </source>
</reference>
<keyword evidence="4" id="KW-0732">Signal</keyword>
<sequence length="450" mass="51190">MNIKKWWRSTAASSPVWKYHLDYPSTEHGQPKEKTGWVVQGWVLVKPQVYRDLKQPPYLSVKLNEQLERCIPLDRNRPDVVSTFKHAQAQEQCGFRLALPLSGTKLQLRLHINDQSYALIDLSLPVATPENDAEPEPLKVLQGHQDWLFLDNDTNFSVDQHRGLLRLSKKCLADWQRYIQDWQTHMAVWDNRALFLIAPTKESVLSHYYPYQAAASGLFDEVFAQMPSDMYLYPTQELQALGDASYYKTDTHWTHQGAQRVVESVAQRLGLDGCEVQAVFVQDTYQTREHVGDLGNKLTPPFSQPASFLTGMHYKKWVVFDNALPNFGRVVLMQNHNALHDALCLVFGSSSSYSLLSYLCRIFQRVLVAHTAGHIDLALLNATQPTYVIAQTNARFMVRPPTFEHSVSATVKQKSRALTAEQKEALTVIEKPEGSELIAQLGLDLYLPVL</sequence>
<dbReference type="STRING" id="643674.PAEH1_03675"/>
<evidence type="ECO:0000259" key="7">
    <source>
        <dbReference type="Pfam" id="PF16822"/>
    </source>
</evidence>
<evidence type="ECO:0000256" key="4">
    <source>
        <dbReference type="ARBA" id="ARBA00022729"/>
    </source>
</evidence>
<organism evidence="8 9">
    <name type="scientific">Paenalcaligenes hominis</name>
    <dbReference type="NCBI Taxonomy" id="643674"/>
    <lineage>
        <taxon>Bacteria</taxon>
        <taxon>Pseudomonadati</taxon>
        <taxon>Pseudomonadota</taxon>
        <taxon>Betaproteobacteria</taxon>
        <taxon>Burkholderiales</taxon>
        <taxon>Alcaligenaceae</taxon>
        <taxon>Paenalcaligenes</taxon>
    </lineage>
</organism>
<feature type="domain" description="AlgX/AlgJ SGNH hydrolase-like" evidence="7">
    <location>
        <begin position="140"/>
        <end position="297"/>
    </location>
</feature>
<evidence type="ECO:0000256" key="6">
    <source>
        <dbReference type="ARBA" id="ARBA00022841"/>
    </source>
</evidence>
<evidence type="ECO:0000256" key="1">
    <source>
        <dbReference type="ARBA" id="ARBA00004418"/>
    </source>
</evidence>